<dbReference type="AlphaFoldDB" id="A0A1T4SZJ6"/>
<feature type="transmembrane region" description="Helical" evidence="2">
    <location>
        <begin position="76"/>
        <end position="97"/>
    </location>
</feature>
<evidence type="ECO:0000313" key="3">
    <source>
        <dbReference type="EMBL" id="SKA33358.1"/>
    </source>
</evidence>
<keyword evidence="2" id="KW-0472">Membrane</keyword>
<accession>A0A1T4SZJ6</accession>
<evidence type="ECO:0000256" key="1">
    <source>
        <dbReference type="SAM" id="MobiDB-lite"/>
    </source>
</evidence>
<dbReference type="Proteomes" id="UP000190637">
    <property type="component" value="Unassembled WGS sequence"/>
</dbReference>
<evidence type="ECO:0000256" key="2">
    <source>
        <dbReference type="SAM" id="Phobius"/>
    </source>
</evidence>
<feature type="transmembrane region" description="Helical" evidence="2">
    <location>
        <begin position="288"/>
        <end position="311"/>
    </location>
</feature>
<reference evidence="3 4" key="1">
    <citation type="submission" date="2017-02" db="EMBL/GenBank/DDBJ databases">
        <authorList>
            <person name="Peterson S.W."/>
        </authorList>
    </citation>
    <scope>NUCLEOTIDE SEQUENCE [LARGE SCALE GENOMIC DNA]</scope>
    <source>
        <strain evidence="3 4">DSM 45154</strain>
    </source>
</reference>
<feature type="transmembrane region" description="Helical" evidence="2">
    <location>
        <begin position="378"/>
        <end position="402"/>
    </location>
</feature>
<name>A0A1T4SZJ6_9ACTN</name>
<feature type="transmembrane region" description="Helical" evidence="2">
    <location>
        <begin position="242"/>
        <end position="258"/>
    </location>
</feature>
<gene>
    <name evidence="3" type="ORF">SAMN02745673_04186</name>
</gene>
<keyword evidence="4" id="KW-1185">Reference proteome</keyword>
<keyword evidence="2" id="KW-0812">Transmembrane</keyword>
<evidence type="ECO:0008006" key="5">
    <source>
        <dbReference type="Google" id="ProtNLM"/>
    </source>
</evidence>
<feature type="transmembrane region" description="Helical" evidence="2">
    <location>
        <begin position="109"/>
        <end position="129"/>
    </location>
</feature>
<feature type="region of interest" description="Disordered" evidence="1">
    <location>
        <begin position="1"/>
        <end position="21"/>
    </location>
</feature>
<feature type="transmembrane region" description="Helical" evidence="2">
    <location>
        <begin position="218"/>
        <end position="235"/>
    </location>
</feature>
<protein>
    <recommendedName>
        <fullName evidence="5">O-antigen ligase like membrane protein</fullName>
    </recommendedName>
</protein>
<sequence>MDVSSTSGAPASLSPAATTPSRFTSWPAGWPFVALFAGYPLWWALGLGQFAFWVFALPMALHLWRRKRAGLLRLPPGFTLWALFLVWSVAGLALLGLTPPGALPGSAGLAGALVRVLTYLALTVLLLYVGNLSRAEFSDGAVARALGWLCLATVAGGLLGTFAPYFEFTAPLELLLPGPLARDPYLQTLIHPAAAQVMDVLGYEAPRPKAPWEYTNSWGNNLSLLVIWLVIGWVCRGRGWRRWTACLALALSVVPIVYSLNRGLWVGLALSILFALVQLARRGRIVEVGLCCLAGLLAAGALLLSPLMGIVEDRAANPHSDDGRAVASAAAVRAAMDSPVIGWGSTREALGSGTSIAIGKSPECPQCGNHVIGNNGQLWLLLIANGWVGTAFFLGFFAQAVWRHRFDVSLVGSGALLTVLLLFWYMFFYVALTAPLALSLTAVALLWRRSTPAPGAVATPEGVGR</sequence>
<feature type="transmembrane region" description="Helical" evidence="2">
    <location>
        <begin position="414"/>
        <end position="447"/>
    </location>
</feature>
<evidence type="ECO:0000313" key="4">
    <source>
        <dbReference type="Proteomes" id="UP000190637"/>
    </source>
</evidence>
<feature type="transmembrane region" description="Helical" evidence="2">
    <location>
        <begin position="264"/>
        <end position="281"/>
    </location>
</feature>
<feature type="transmembrane region" description="Helical" evidence="2">
    <location>
        <begin position="141"/>
        <end position="166"/>
    </location>
</feature>
<keyword evidence="2" id="KW-1133">Transmembrane helix</keyword>
<proteinExistence type="predicted"/>
<organism evidence="3 4">
    <name type="scientific">Marinactinospora thermotolerans DSM 45154</name>
    <dbReference type="NCBI Taxonomy" id="1122192"/>
    <lineage>
        <taxon>Bacteria</taxon>
        <taxon>Bacillati</taxon>
        <taxon>Actinomycetota</taxon>
        <taxon>Actinomycetes</taxon>
        <taxon>Streptosporangiales</taxon>
        <taxon>Nocardiopsidaceae</taxon>
        <taxon>Marinactinospora</taxon>
    </lineage>
</organism>
<dbReference type="EMBL" id="FUWS01000012">
    <property type="protein sequence ID" value="SKA33358.1"/>
    <property type="molecule type" value="Genomic_DNA"/>
</dbReference>
<dbReference type="RefSeq" id="WP_078763426.1">
    <property type="nucleotide sequence ID" value="NZ_FUWS01000012.1"/>
</dbReference>
<dbReference type="STRING" id="1122192.SAMN02745673_04186"/>
<feature type="transmembrane region" description="Helical" evidence="2">
    <location>
        <begin position="41"/>
        <end position="64"/>
    </location>
</feature>